<keyword evidence="2" id="KW-1185">Reference proteome</keyword>
<dbReference type="AlphaFoldDB" id="A0A9N9ISG2"/>
<dbReference type="Proteomes" id="UP000789396">
    <property type="component" value="Unassembled WGS sequence"/>
</dbReference>
<organism evidence="1 2">
    <name type="scientific">Racocetra fulgida</name>
    <dbReference type="NCBI Taxonomy" id="60492"/>
    <lineage>
        <taxon>Eukaryota</taxon>
        <taxon>Fungi</taxon>
        <taxon>Fungi incertae sedis</taxon>
        <taxon>Mucoromycota</taxon>
        <taxon>Glomeromycotina</taxon>
        <taxon>Glomeromycetes</taxon>
        <taxon>Diversisporales</taxon>
        <taxon>Gigasporaceae</taxon>
        <taxon>Racocetra</taxon>
    </lineage>
</organism>
<proteinExistence type="predicted"/>
<accession>A0A9N9ISG2</accession>
<dbReference type="EMBL" id="CAJVPZ010035267">
    <property type="protein sequence ID" value="CAG8748689.1"/>
    <property type="molecule type" value="Genomic_DNA"/>
</dbReference>
<sequence>FKKPNPNLNEINQNSAYRLTTTNEKNILLENQVHPLQATKEAMVKATFKLKIKPDLCL</sequence>
<name>A0A9N9ISG2_9GLOM</name>
<reference evidence="1" key="1">
    <citation type="submission" date="2021-06" db="EMBL/GenBank/DDBJ databases">
        <authorList>
            <person name="Kallberg Y."/>
            <person name="Tangrot J."/>
            <person name="Rosling A."/>
        </authorList>
    </citation>
    <scope>NUCLEOTIDE SEQUENCE</scope>
    <source>
        <strain evidence="1">IN212</strain>
    </source>
</reference>
<protein>
    <submittedName>
        <fullName evidence="1">18696_t:CDS:1</fullName>
    </submittedName>
</protein>
<comment type="caution">
    <text evidence="1">The sequence shown here is derived from an EMBL/GenBank/DDBJ whole genome shotgun (WGS) entry which is preliminary data.</text>
</comment>
<feature type="non-terminal residue" evidence="1">
    <location>
        <position position="58"/>
    </location>
</feature>
<dbReference type="OrthoDB" id="10427878at2759"/>
<gene>
    <name evidence="1" type="ORF">RFULGI_LOCUS13438</name>
</gene>
<evidence type="ECO:0000313" key="1">
    <source>
        <dbReference type="EMBL" id="CAG8748689.1"/>
    </source>
</evidence>
<evidence type="ECO:0000313" key="2">
    <source>
        <dbReference type="Proteomes" id="UP000789396"/>
    </source>
</evidence>
<feature type="non-terminal residue" evidence="1">
    <location>
        <position position="1"/>
    </location>
</feature>